<dbReference type="GO" id="GO:0005737">
    <property type="term" value="C:cytoplasm"/>
    <property type="evidence" value="ECO:0007669"/>
    <property type="project" value="TreeGrafter"/>
</dbReference>
<dbReference type="InterPro" id="IPR051316">
    <property type="entry name" value="Zinc-reg_GTPase_activator"/>
</dbReference>
<evidence type="ECO:0000256" key="3">
    <source>
        <dbReference type="ARBA" id="ARBA00023186"/>
    </source>
</evidence>
<dbReference type="SUPFAM" id="SSF90002">
    <property type="entry name" value="Hypothetical protein YjiA, C-terminal domain"/>
    <property type="match status" value="1"/>
</dbReference>
<dbReference type="AlphaFoldDB" id="A0A2S0K0E4"/>
<sequence length="300" mass="33611">MKDVYLFSGFLGSGKTSMLTDVIRQLKEKGLKPAVIMNELGKLPFDSQAVEEDVPLKEMLEGCICCSGAEKTEAQIQSLLLDSEFDVLIIETTGAAHPVEALDAVYSPIFAEQLNVKGIVTVADSKLWLHRDTLTPQVRTLFMEQIRHAHLLLANKTDLLTEAEQAQVVYELQGFNPQAFILQTTNGRVPYHLLENLSATVKIDKQHIVKAPIASMHLGSRLVEFEGVHFTQEQIEEWVRGLPDTVYRMKGYVPIEGVKNPMLFQYAYGMVQWLPEFIKMPAKLVLIGENIGHVHVIGID</sequence>
<feature type="domain" description="CobW C-terminal" evidence="7">
    <location>
        <begin position="229"/>
        <end position="292"/>
    </location>
</feature>
<feature type="domain" description="CobW/HypB/UreG nucleotide-binding" evidence="6">
    <location>
        <begin position="4"/>
        <end position="181"/>
    </location>
</feature>
<dbReference type="PANTHER" id="PTHR13748:SF62">
    <property type="entry name" value="COBW DOMAIN-CONTAINING PROTEIN"/>
    <property type="match status" value="1"/>
</dbReference>
<evidence type="ECO:0000313" key="9">
    <source>
        <dbReference type="EMBL" id="SUV17291.1"/>
    </source>
</evidence>
<dbReference type="InterPro" id="IPR011629">
    <property type="entry name" value="CobW-like_C"/>
</dbReference>
<dbReference type="Pfam" id="PF02492">
    <property type="entry name" value="cobW"/>
    <property type="match status" value="1"/>
</dbReference>
<dbReference type="InterPro" id="IPR027417">
    <property type="entry name" value="P-loop_NTPase"/>
</dbReference>
<name>A0A2S0K0E4_LYSSH</name>
<dbReference type="Proteomes" id="UP000238825">
    <property type="component" value="Chromosome"/>
</dbReference>
<dbReference type="RefSeq" id="WP_024361624.1">
    <property type="nucleotide sequence ID" value="NZ_BJNS01000010.1"/>
</dbReference>
<evidence type="ECO:0000259" key="6">
    <source>
        <dbReference type="Pfam" id="PF02492"/>
    </source>
</evidence>
<keyword evidence="2" id="KW-0378">Hydrolase</keyword>
<dbReference type="SUPFAM" id="SSF52540">
    <property type="entry name" value="P-loop containing nucleoside triphosphate hydrolases"/>
    <property type="match status" value="1"/>
</dbReference>
<comment type="catalytic activity">
    <reaction evidence="5">
        <text>GTP + H2O = GDP + phosphate + H(+)</text>
        <dbReference type="Rhea" id="RHEA:19669"/>
        <dbReference type="ChEBI" id="CHEBI:15377"/>
        <dbReference type="ChEBI" id="CHEBI:15378"/>
        <dbReference type="ChEBI" id="CHEBI:37565"/>
        <dbReference type="ChEBI" id="CHEBI:43474"/>
        <dbReference type="ChEBI" id="CHEBI:58189"/>
    </reaction>
    <physiologicalReaction direction="left-to-right" evidence="5">
        <dbReference type="Rhea" id="RHEA:19670"/>
    </physiologicalReaction>
</comment>
<evidence type="ECO:0000256" key="2">
    <source>
        <dbReference type="ARBA" id="ARBA00022801"/>
    </source>
</evidence>
<dbReference type="Pfam" id="PF07683">
    <property type="entry name" value="CobW_C"/>
    <property type="match status" value="1"/>
</dbReference>
<evidence type="ECO:0000256" key="4">
    <source>
        <dbReference type="ARBA" id="ARBA00034320"/>
    </source>
</evidence>
<dbReference type="Proteomes" id="UP000255295">
    <property type="component" value="Unassembled WGS sequence"/>
</dbReference>
<dbReference type="GO" id="GO:0000166">
    <property type="term" value="F:nucleotide binding"/>
    <property type="evidence" value="ECO:0007669"/>
    <property type="project" value="UniProtKB-KW"/>
</dbReference>
<reference evidence="9 11" key="2">
    <citation type="submission" date="2018-06" db="EMBL/GenBank/DDBJ databases">
        <authorList>
            <consortium name="Pathogen Informatics"/>
            <person name="Doyle S."/>
        </authorList>
    </citation>
    <scope>NUCLEOTIDE SEQUENCE [LARGE SCALE GENOMIC DNA]</scope>
    <source>
        <strain evidence="9 11">NCTC10338</strain>
    </source>
</reference>
<dbReference type="EMBL" id="UFSZ01000001">
    <property type="protein sequence ID" value="SUV17291.1"/>
    <property type="molecule type" value="Genomic_DNA"/>
</dbReference>
<protein>
    <submittedName>
        <fullName evidence="8">Cobalamin biosynthesis protein</fullName>
    </submittedName>
    <submittedName>
        <fullName evidence="9">Cobalamin synthesis protein/P47K family protein</fullName>
    </submittedName>
</protein>
<dbReference type="InterPro" id="IPR036627">
    <property type="entry name" value="CobW-likC_sf"/>
</dbReference>
<evidence type="ECO:0000259" key="7">
    <source>
        <dbReference type="Pfam" id="PF07683"/>
    </source>
</evidence>
<accession>A0A2S0K0E4</accession>
<gene>
    <name evidence="9" type="primary">yjiA_1</name>
    <name evidence="8" type="ORF">LS41612_11675</name>
    <name evidence="9" type="ORF">NCTC10338_02388</name>
</gene>
<evidence type="ECO:0000256" key="1">
    <source>
        <dbReference type="ARBA" id="ARBA00022741"/>
    </source>
</evidence>
<dbReference type="Gene3D" id="3.30.1220.10">
    <property type="entry name" value="CobW-like, C-terminal domain"/>
    <property type="match status" value="1"/>
</dbReference>
<organism evidence="8 10">
    <name type="scientific">Lysinibacillus sphaericus</name>
    <name type="common">Bacillus sphaericus</name>
    <dbReference type="NCBI Taxonomy" id="1421"/>
    <lineage>
        <taxon>Bacteria</taxon>
        <taxon>Bacillati</taxon>
        <taxon>Bacillota</taxon>
        <taxon>Bacilli</taxon>
        <taxon>Bacillales</taxon>
        <taxon>Bacillaceae</taxon>
        <taxon>Lysinibacillus</taxon>
    </lineage>
</organism>
<evidence type="ECO:0000313" key="10">
    <source>
        <dbReference type="Proteomes" id="UP000238825"/>
    </source>
</evidence>
<comment type="similarity">
    <text evidence="4">Belongs to the SIMIBI class G3E GTPase family. ZNG1 subfamily.</text>
</comment>
<reference evidence="8 10" key="1">
    <citation type="submission" date="2017-03" db="EMBL/GenBank/DDBJ databases">
        <title>The whole genome sequencing and assembly of Lysinibacillus sphaericus DSM 28T strain.</title>
        <authorList>
            <person name="Lee Y.-J."/>
            <person name="Yi H."/>
            <person name="Bahn Y.-S."/>
            <person name="Kim J.F."/>
            <person name="Lee D.-W."/>
        </authorList>
    </citation>
    <scope>NUCLEOTIDE SEQUENCE [LARGE SCALE GENOMIC DNA]</scope>
    <source>
        <strain evidence="8 10">DSM 28</strain>
    </source>
</reference>
<dbReference type="Gene3D" id="3.40.50.300">
    <property type="entry name" value="P-loop containing nucleotide triphosphate hydrolases"/>
    <property type="match status" value="1"/>
</dbReference>
<keyword evidence="3" id="KW-0143">Chaperone</keyword>
<dbReference type="InterPro" id="IPR003495">
    <property type="entry name" value="CobW/HypB/UreG_nucleotide-bd"/>
</dbReference>
<proteinExistence type="inferred from homology"/>
<dbReference type="GeneID" id="48276857"/>
<dbReference type="GO" id="GO:0016787">
    <property type="term" value="F:hydrolase activity"/>
    <property type="evidence" value="ECO:0007669"/>
    <property type="project" value="UniProtKB-KW"/>
</dbReference>
<keyword evidence="1" id="KW-0547">Nucleotide-binding</keyword>
<evidence type="ECO:0000313" key="8">
    <source>
        <dbReference type="EMBL" id="AVK96870.1"/>
    </source>
</evidence>
<evidence type="ECO:0000313" key="11">
    <source>
        <dbReference type="Proteomes" id="UP000255295"/>
    </source>
</evidence>
<evidence type="ECO:0000256" key="5">
    <source>
        <dbReference type="ARBA" id="ARBA00049117"/>
    </source>
</evidence>
<dbReference type="EMBL" id="CP019980">
    <property type="protein sequence ID" value="AVK96870.1"/>
    <property type="molecule type" value="Genomic_DNA"/>
</dbReference>
<dbReference type="PANTHER" id="PTHR13748">
    <property type="entry name" value="COBW-RELATED"/>
    <property type="match status" value="1"/>
</dbReference>
<dbReference type="CDD" id="cd03112">
    <property type="entry name" value="CobW-like"/>
    <property type="match status" value="1"/>
</dbReference>